<feature type="region of interest" description="Disordered" evidence="1">
    <location>
        <begin position="48"/>
        <end position="78"/>
    </location>
</feature>
<sequence>MPVDTDPDPPYSPSRPGEMPEWLKGADCKSAGVRLRWFESNSLHQVPFPENPKSYRQGIRWKNRPETQSSTGASLPERAPYGELFASPDILSPAQADALTIWPVRADMGSESEVCGNPALRPAGPARPGDVCPDKAPGVPVKGAPQHIPGHDSYPSSPHCQVAAGFNRLLVGVSGFTLIARLCHASYPRLAKAIRVCPAPIAAIDLRSPQDDEFPHPCLVMPAALKK</sequence>
<dbReference type="Proteomes" id="UP001062776">
    <property type="component" value="Unassembled WGS sequence"/>
</dbReference>
<accession>A0ABQ0PVT1</accession>
<dbReference type="EMBL" id="BAPV01000001">
    <property type="protein sequence ID" value="GBQ82848.1"/>
    <property type="molecule type" value="Genomic_DNA"/>
</dbReference>
<reference evidence="2" key="1">
    <citation type="submission" date="2013-04" db="EMBL/GenBank/DDBJ databases">
        <title>The genome sequencing project of 58 acetic acid bacteria.</title>
        <authorList>
            <person name="Okamoto-Kainuma A."/>
            <person name="Ishikawa M."/>
            <person name="Umino S."/>
            <person name="Koizumi Y."/>
            <person name="Shiwa Y."/>
            <person name="Yoshikawa H."/>
            <person name="Matsutani M."/>
            <person name="Matsushita K."/>
        </authorList>
    </citation>
    <scope>NUCLEOTIDE SEQUENCE</scope>
    <source>
        <strain evidence="2">NRIC 0535</strain>
    </source>
</reference>
<keyword evidence="3" id="KW-1185">Reference proteome</keyword>
<evidence type="ECO:0000313" key="2">
    <source>
        <dbReference type="EMBL" id="GBQ82848.1"/>
    </source>
</evidence>
<proteinExistence type="predicted"/>
<protein>
    <submittedName>
        <fullName evidence="2">Uncharacterized protein</fullName>
    </submittedName>
</protein>
<gene>
    <name evidence="2" type="ORF">AA0535_0093</name>
</gene>
<organism evidence="2 3">
    <name type="scientific">Asaia krungthepensis NRIC 0535</name>
    <dbReference type="NCBI Taxonomy" id="1307925"/>
    <lineage>
        <taxon>Bacteria</taxon>
        <taxon>Pseudomonadati</taxon>
        <taxon>Pseudomonadota</taxon>
        <taxon>Alphaproteobacteria</taxon>
        <taxon>Acetobacterales</taxon>
        <taxon>Acetobacteraceae</taxon>
        <taxon>Asaia</taxon>
    </lineage>
</organism>
<evidence type="ECO:0000256" key="1">
    <source>
        <dbReference type="SAM" id="MobiDB-lite"/>
    </source>
</evidence>
<feature type="region of interest" description="Disordered" evidence="1">
    <location>
        <begin position="1"/>
        <end position="23"/>
    </location>
</feature>
<evidence type="ECO:0000313" key="3">
    <source>
        <dbReference type="Proteomes" id="UP001062776"/>
    </source>
</evidence>
<comment type="caution">
    <text evidence="2">The sequence shown here is derived from an EMBL/GenBank/DDBJ whole genome shotgun (WGS) entry which is preliminary data.</text>
</comment>
<name>A0ABQ0PVT1_9PROT</name>